<organism evidence="1">
    <name type="scientific">Pseudomonas aeruginosa</name>
    <dbReference type="NCBI Taxonomy" id="287"/>
    <lineage>
        <taxon>Bacteria</taxon>
        <taxon>Pseudomonadati</taxon>
        <taxon>Pseudomonadota</taxon>
        <taxon>Gammaproteobacteria</taxon>
        <taxon>Pseudomonadales</taxon>
        <taxon>Pseudomonadaceae</taxon>
        <taxon>Pseudomonas</taxon>
    </lineage>
</organism>
<keyword evidence="1" id="KW-0614">Plasmid</keyword>
<proteinExistence type="predicted"/>
<dbReference type="AlphaFoldDB" id="A0A3G1DGI5"/>
<sequence>MPSITMLALTELDAMTHRNNKLFIFRGVWRNPGTTFCAGKFRQNHAFHARFIDDRMQSASHLSTVLSLCYSLLPRTTVFCLSHKQCFLMLYGRAKSAPLLRYQSNACLDFLRWPIWRFY</sequence>
<accession>A0A3G1DGI5</accession>
<geneLocation type="plasmid" evidence="1">
    <name>pHN39-SIM</name>
</geneLocation>
<evidence type="ECO:0000313" key="1">
    <source>
        <dbReference type="EMBL" id="AMP35765.1"/>
    </source>
</evidence>
<name>A0A3G1DGI5_PSEAI</name>
<dbReference type="EMBL" id="KU254577">
    <property type="protein sequence ID" value="AMP35765.1"/>
    <property type="molecule type" value="Genomic_DNA"/>
</dbReference>
<protein>
    <submittedName>
        <fullName evidence="1">Uncharacterized protein</fullName>
    </submittedName>
</protein>
<reference evidence="1" key="1">
    <citation type="submission" date="2015-12" db="EMBL/GenBank/DDBJ databases">
        <title>The first report of fully sequenced SIM-encoding plasmid pHN39-SIM.</title>
        <authorList>
            <person name="Sun F."/>
            <person name="Zhou D."/>
            <person name="Wang Q."/>
            <person name="Feng J."/>
            <person name="Feng W."/>
            <person name="Luo W."/>
            <person name="Zhang D."/>
            <person name="Chen Y."/>
            <person name="Qiu X."/>
            <person name="Yin Z."/>
            <person name="Chen W."/>
            <person name="Xia P."/>
        </authorList>
    </citation>
    <scope>NUCLEOTIDE SEQUENCE</scope>
    <source>
        <strain evidence="1">HN39</strain>
        <plasmid evidence="1">pHN39-SIM</plasmid>
    </source>
</reference>